<name>A0A1I1AGW0_9CELL</name>
<dbReference type="Gene3D" id="3.40.1620.10">
    <property type="entry name" value="YefM-like domain"/>
    <property type="match status" value="1"/>
</dbReference>
<dbReference type="InterPro" id="IPR036165">
    <property type="entry name" value="YefM-like_sf"/>
</dbReference>
<dbReference type="Proteomes" id="UP000199012">
    <property type="component" value="Unassembled WGS sequence"/>
</dbReference>
<dbReference type="AlphaFoldDB" id="A0A1I1AGW0"/>
<proteinExistence type="inferred from homology"/>
<evidence type="ECO:0000256" key="1">
    <source>
        <dbReference type="ARBA" id="ARBA00009981"/>
    </source>
</evidence>
<gene>
    <name evidence="4" type="ORF">SAMN05421867_11844</name>
</gene>
<dbReference type="NCBIfam" id="TIGR01552">
    <property type="entry name" value="phd_fam"/>
    <property type="match status" value="1"/>
</dbReference>
<comment type="function">
    <text evidence="2">Antitoxin component of a type II toxin-antitoxin (TA) system.</text>
</comment>
<feature type="region of interest" description="Disordered" evidence="3">
    <location>
        <begin position="80"/>
        <end position="101"/>
    </location>
</feature>
<sequence>MRSLPLEDAADRLGDLVAEVRATRGRVVLTRHGVAEAVLISVDDLAALEESVELVATGALVDGRAARLAYDEGRTTSLDELKSELEAGGGLAAPSEEDASR</sequence>
<protein>
    <recommendedName>
        <fullName evidence="2">Antitoxin</fullName>
    </recommendedName>
</protein>
<dbReference type="InterPro" id="IPR006442">
    <property type="entry name" value="Antitoxin_Phd/YefM"/>
</dbReference>
<evidence type="ECO:0000256" key="3">
    <source>
        <dbReference type="SAM" id="MobiDB-lite"/>
    </source>
</evidence>
<dbReference type="Pfam" id="PF02604">
    <property type="entry name" value="PhdYeFM_antitox"/>
    <property type="match status" value="1"/>
</dbReference>
<evidence type="ECO:0000256" key="2">
    <source>
        <dbReference type="RuleBase" id="RU362080"/>
    </source>
</evidence>
<organism evidence="4 5">
    <name type="scientific">Cellulomonas marina</name>
    <dbReference type="NCBI Taxonomy" id="988821"/>
    <lineage>
        <taxon>Bacteria</taxon>
        <taxon>Bacillati</taxon>
        <taxon>Actinomycetota</taxon>
        <taxon>Actinomycetes</taxon>
        <taxon>Micrococcales</taxon>
        <taxon>Cellulomonadaceae</taxon>
        <taxon>Cellulomonas</taxon>
    </lineage>
</organism>
<dbReference type="SUPFAM" id="SSF143120">
    <property type="entry name" value="YefM-like"/>
    <property type="match status" value="1"/>
</dbReference>
<keyword evidence="5" id="KW-1185">Reference proteome</keyword>
<dbReference type="STRING" id="988821.SAMN05421867_11844"/>
<evidence type="ECO:0000313" key="4">
    <source>
        <dbReference type="EMBL" id="SFB37255.1"/>
    </source>
</evidence>
<dbReference type="InterPro" id="IPR051405">
    <property type="entry name" value="phD/YefM_antitoxin"/>
</dbReference>
<evidence type="ECO:0000313" key="5">
    <source>
        <dbReference type="Proteomes" id="UP000199012"/>
    </source>
</evidence>
<accession>A0A1I1AGW0</accession>
<comment type="similarity">
    <text evidence="1 2">Belongs to the phD/YefM antitoxin family.</text>
</comment>
<reference evidence="4 5" key="1">
    <citation type="submission" date="2016-10" db="EMBL/GenBank/DDBJ databases">
        <authorList>
            <person name="de Groot N.N."/>
        </authorList>
    </citation>
    <scope>NUCLEOTIDE SEQUENCE [LARGE SCALE GENOMIC DNA]</scope>
    <source>
        <strain evidence="4 5">CGMCC 4.6945</strain>
    </source>
</reference>
<dbReference type="EMBL" id="FOKA01000018">
    <property type="protein sequence ID" value="SFB37255.1"/>
    <property type="molecule type" value="Genomic_DNA"/>
</dbReference>
<dbReference type="PANTHER" id="PTHR33713:SF10">
    <property type="entry name" value="ANTITOXIN YAFN"/>
    <property type="match status" value="1"/>
</dbReference>
<dbReference type="RefSeq" id="WP_239078991.1">
    <property type="nucleotide sequence ID" value="NZ_BONM01000028.1"/>
</dbReference>
<dbReference type="PANTHER" id="PTHR33713">
    <property type="entry name" value="ANTITOXIN YAFN-RELATED"/>
    <property type="match status" value="1"/>
</dbReference>